<organism evidence="3 4">
    <name type="scientific">Haloplanus aerogenes</name>
    <dbReference type="NCBI Taxonomy" id="660522"/>
    <lineage>
        <taxon>Archaea</taxon>
        <taxon>Methanobacteriati</taxon>
        <taxon>Methanobacteriota</taxon>
        <taxon>Stenosarchaea group</taxon>
        <taxon>Halobacteria</taxon>
        <taxon>Halobacteriales</taxon>
        <taxon>Haloferacaceae</taxon>
        <taxon>Haloplanus</taxon>
    </lineage>
</organism>
<evidence type="ECO:0000313" key="2">
    <source>
        <dbReference type="EMBL" id="AZH24018.1"/>
    </source>
</evidence>
<keyword evidence="1" id="KW-0472">Membrane</keyword>
<dbReference type="Proteomes" id="UP000282007">
    <property type="component" value="Chromosome"/>
</dbReference>
<dbReference type="Proteomes" id="UP000277326">
    <property type="component" value="Unassembled WGS sequence"/>
</dbReference>
<evidence type="ECO:0000313" key="5">
    <source>
        <dbReference type="Proteomes" id="UP000282007"/>
    </source>
</evidence>
<gene>
    <name evidence="3" type="ORF">ATH50_2542</name>
    <name evidence="2" type="ORF">DU502_00900</name>
</gene>
<accession>A0A3M0CXH0</accession>
<evidence type="ECO:0000313" key="4">
    <source>
        <dbReference type="Proteomes" id="UP000277326"/>
    </source>
</evidence>
<dbReference type="AlphaFoldDB" id="A0A3M0CXH0"/>
<reference evidence="3 4" key="1">
    <citation type="journal article" date="2015" name="Stand. Genomic Sci.">
        <title>Genomic Encyclopedia of Bacterial and Archaeal Type Strains, Phase III: the genomes of soil and plant-associated and newly described type strains.</title>
        <authorList>
            <person name="Whitman W.B."/>
            <person name="Woyke T."/>
            <person name="Klenk H.P."/>
            <person name="Zhou Y."/>
            <person name="Lilburn T.G."/>
            <person name="Beck B.J."/>
            <person name="De Vos P."/>
            <person name="Vandamme P."/>
            <person name="Eisen J.A."/>
            <person name="Garrity G."/>
            <person name="Hugenholtz P."/>
            <person name="Kyrpides N.C."/>
        </authorList>
    </citation>
    <scope>NUCLEOTIDE SEQUENCE [LARGE SCALE GENOMIC DNA]</scope>
    <source>
        <strain evidence="3 4">CGMCC 1.10124</strain>
    </source>
</reference>
<dbReference type="GeneID" id="38469800"/>
<dbReference type="EMBL" id="REFS01000005">
    <property type="protein sequence ID" value="RMB13210.1"/>
    <property type="molecule type" value="Genomic_DNA"/>
</dbReference>
<proteinExistence type="predicted"/>
<dbReference type="KEGG" id="haer:DU502_00900"/>
<dbReference type="EMBL" id="CP034145">
    <property type="protein sequence ID" value="AZH24018.1"/>
    <property type="molecule type" value="Genomic_DNA"/>
</dbReference>
<keyword evidence="5" id="KW-1185">Reference proteome</keyword>
<feature type="transmembrane region" description="Helical" evidence="1">
    <location>
        <begin position="67"/>
        <end position="85"/>
    </location>
</feature>
<reference evidence="3" key="3">
    <citation type="submission" date="2018-10" db="EMBL/GenBank/DDBJ databases">
        <authorList>
            <person name="Whitman W."/>
            <person name="Huntemann M."/>
            <person name="Clum A."/>
            <person name="Pillay M."/>
            <person name="Palaniappan K."/>
            <person name="Varghese N."/>
            <person name="Mikhailova N."/>
            <person name="Stamatis D."/>
            <person name="Reddy T."/>
            <person name="Daum C."/>
            <person name="Shapiro N."/>
            <person name="Ivanova N."/>
            <person name="Kyrpides N."/>
            <person name="Woyke T."/>
        </authorList>
    </citation>
    <scope>NUCLEOTIDE SEQUENCE</scope>
    <source>
        <strain evidence="3">CGMCC 1.10124</strain>
    </source>
</reference>
<dbReference type="Pfam" id="PF24287">
    <property type="entry name" value="DUF7475"/>
    <property type="match status" value="1"/>
</dbReference>
<keyword evidence="1" id="KW-0812">Transmembrane</keyword>
<sequence>MGSSTFETASLTRLHWLGIVLAIITGAVHLYFGVLALNTMQGVSFVLAGIAFFVAVFLFLLDFRRRLLYLVGIPFTGIQVVLYFVLNWPDVLNPGGIGDKVVQVTLIAVLVVLYRRES</sequence>
<dbReference type="RefSeq" id="WP_121921143.1">
    <property type="nucleotide sequence ID" value="NZ_CP034145.1"/>
</dbReference>
<feature type="transmembrane region" description="Helical" evidence="1">
    <location>
        <begin position="97"/>
        <end position="114"/>
    </location>
</feature>
<dbReference type="OrthoDB" id="330759at2157"/>
<reference evidence="2 5" key="2">
    <citation type="submission" date="2018-07" db="EMBL/GenBank/DDBJ databases">
        <title>Genome sequences of Haloplanus aerogenes JCM 16430T.</title>
        <authorList>
            <person name="Kim Y.B."/>
            <person name="Roh S.W."/>
        </authorList>
    </citation>
    <scope>NUCLEOTIDE SEQUENCE [LARGE SCALE GENOMIC DNA]</scope>
    <source>
        <strain evidence="2 5">JCM 16430</strain>
    </source>
</reference>
<feature type="transmembrane region" description="Helical" evidence="1">
    <location>
        <begin position="43"/>
        <end position="60"/>
    </location>
</feature>
<name>A0A3M0CXH0_9EURY</name>
<protein>
    <submittedName>
        <fullName evidence="3">Uncharacterized protein</fullName>
    </submittedName>
</protein>
<evidence type="ECO:0000256" key="1">
    <source>
        <dbReference type="SAM" id="Phobius"/>
    </source>
</evidence>
<evidence type="ECO:0000313" key="3">
    <source>
        <dbReference type="EMBL" id="RMB13210.1"/>
    </source>
</evidence>
<dbReference type="InterPro" id="IPR055898">
    <property type="entry name" value="DUF7475"/>
</dbReference>
<keyword evidence="1" id="KW-1133">Transmembrane helix</keyword>
<feature type="transmembrane region" description="Helical" evidence="1">
    <location>
        <begin position="16"/>
        <end position="37"/>
    </location>
</feature>